<dbReference type="EMBL" id="CYZA01000001">
    <property type="protein sequence ID" value="CUN36124.1"/>
    <property type="molecule type" value="Genomic_DNA"/>
</dbReference>
<name>A0A173W9M1_9FIRM</name>
<dbReference type="AlphaFoldDB" id="A0A173W9M1"/>
<dbReference type="RefSeq" id="WP_021738973.1">
    <property type="nucleotide sequence ID" value="NZ_CYZA01000001.1"/>
</dbReference>
<gene>
    <name evidence="1" type="ORF">ERS852395_00037</name>
</gene>
<accession>A0A173W9M1</accession>
<reference evidence="1 2" key="1">
    <citation type="submission" date="2015-09" db="EMBL/GenBank/DDBJ databases">
        <authorList>
            <consortium name="Pathogen Informatics"/>
        </authorList>
    </citation>
    <scope>NUCLEOTIDE SEQUENCE [LARGE SCALE GENOMIC DNA]</scope>
    <source>
        <strain evidence="1 2">2789STDY5608838</strain>
    </source>
</reference>
<sequence length="269" mass="30969">MANEKYALLDTDFISKMHLIRKDDHNKLIDKIMAMPGYCFYCHKQIQVEIMRHNIAGAPEWFQSKIESKSICMYDDEMILDELSGVYGEWAISAYAGMLKTACDAYKDGYFEEKFVLVSQMDCRSISREDFLKQLQDDCDTIGEGQNLGELKSYVLLQVLNLKFGEQIYVFCSDDKNARNGVISIGGARCISVLSSFVRLKKEISFTKEDAMPYIDSYMNTCLGKDQTAFRVQDTSKERRMCRIPCEQVFEEIFDGKIDELITGNLKYI</sequence>
<dbReference type="GeneID" id="42786416"/>
<evidence type="ECO:0000313" key="2">
    <source>
        <dbReference type="Proteomes" id="UP000095447"/>
    </source>
</evidence>
<dbReference type="Proteomes" id="UP000095447">
    <property type="component" value="Unassembled WGS sequence"/>
</dbReference>
<evidence type="ECO:0000313" key="1">
    <source>
        <dbReference type="EMBL" id="CUN36124.1"/>
    </source>
</evidence>
<protein>
    <submittedName>
        <fullName evidence="1">Uncharacterized protein</fullName>
    </submittedName>
</protein>
<proteinExistence type="predicted"/>
<organism evidence="1 2">
    <name type="scientific">Blautia obeum</name>
    <dbReference type="NCBI Taxonomy" id="40520"/>
    <lineage>
        <taxon>Bacteria</taxon>
        <taxon>Bacillati</taxon>
        <taxon>Bacillota</taxon>
        <taxon>Clostridia</taxon>
        <taxon>Lachnospirales</taxon>
        <taxon>Lachnospiraceae</taxon>
        <taxon>Blautia</taxon>
    </lineage>
</organism>